<dbReference type="SUPFAM" id="SSF161098">
    <property type="entry name" value="MetI-like"/>
    <property type="match status" value="1"/>
</dbReference>
<dbReference type="STRING" id="1423726.FC07_GL002391"/>
<comment type="caution">
    <text evidence="8">The sequence shown here is derived from an EMBL/GenBank/DDBJ whole genome shotgun (WGS) entry which is preliminary data.</text>
</comment>
<dbReference type="OrthoDB" id="9801163at2"/>
<evidence type="ECO:0000256" key="2">
    <source>
        <dbReference type="ARBA" id="ARBA00022448"/>
    </source>
</evidence>
<accession>A0A0R1H7Q4</accession>
<evidence type="ECO:0000313" key="8">
    <source>
        <dbReference type="EMBL" id="KRK39650.1"/>
    </source>
</evidence>
<keyword evidence="9" id="KW-1185">Reference proteome</keyword>
<feature type="domain" description="ABC transmembrane type-1" evidence="7">
    <location>
        <begin position="16"/>
        <end position="195"/>
    </location>
</feature>
<dbReference type="PANTHER" id="PTHR30177:SF4">
    <property type="entry name" value="OSMOPROTECTANT IMPORT PERMEASE PROTEIN OSMW"/>
    <property type="match status" value="1"/>
</dbReference>
<evidence type="ECO:0000256" key="3">
    <source>
        <dbReference type="ARBA" id="ARBA00022692"/>
    </source>
</evidence>
<dbReference type="AlphaFoldDB" id="A0A0R1H7Q4"/>
<dbReference type="EMBL" id="AZDA01000041">
    <property type="protein sequence ID" value="KRK39650.1"/>
    <property type="molecule type" value="Genomic_DNA"/>
</dbReference>
<feature type="transmembrane region" description="Helical" evidence="6">
    <location>
        <begin position="129"/>
        <end position="157"/>
    </location>
</feature>
<feature type="transmembrane region" description="Helical" evidence="6">
    <location>
        <begin position="177"/>
        <end position="198"/>
    </location>
</feature>
<dbReference type="GO" id="GO:0055085">
    <property type="term" value="P:transmembrane transport"/>
    <property type="evidence" value="ECO:0007669"/>
    <property type="project" value="InterPro"/>
</dbReference>
<dbReference type="InterPro" id="IPR035906">
    <property type="entry name" value="MetI-like_sf"/>
</dbReference>
<proteinExistence type="inferred from homology"/>
<name>A0A0R1H7Q4_9LACO</name>
<reference evidence="8 9" key="1">
    <citation type="journal article" date="2015" name="Genome Announc.">
        <title>Expanding the biotechnology potential of lactobacilli through comparative genomics of 213 strains and associated genera.</title>
        <authorList>
            <person name="Sun Z."/>
            <person name="Harris H.M."/>
            <person name="McCann A."/>
            <person name="Guo C."/>
            <person name="Argimon S."/>
            <person name="Zhang W."/>
            <person name="Yang X."/>
            <person name="Jeffery I.B."/>
            <person name="Cooney J.C."/>
            <person name="Kagawa T.F."/>
            <person name="Liu W."/>
            <person name="Song Y."/>
            <person name="Salvetti E."/>
            <person name="Wrobel A."/>
            <person name="Rasinkangas P."/>
            <person name="Parkhill J."/>
            <person name="Rea M.C."/>
            <person name="O'Sullivan O."/>
            <person name="Ritari J."/>
            <person name="Douillard F.P."/>
            <person name="Paul Ross R."/>
            <person name="Yang R."/>
            <person name="Briner A.E."/>
            <person name="Felis G.E."/>
            <person name="de Vos W.M."/>
            <person name="Barrangou R."/>
            <person name="Klaenhammer T.R."/>
            <person name="Caufield P.W."/>
            <person name="Cui Y."/>
            <person name="Zhang H."/>
            <person name="O'Toole P.W."/>
        </authorList>
    </citation>
    <scope>NUCLEOTIDE SEQUENCE [LARGE SCALE GENOMIC DNA]</scope>
    <source>
        <strain evidence="8 9">DSM 20003</strain>
    </source>
</reference>
<comment type="subcellular location">
    <subcellularLocation>
        <location evidence="6">Cell membrane</location>
        <topology evidence="6">Multi-pass membrane protein</topology>
    </subcellularLocation>
    <subcellularLocation>
        <location evidence="1">Membrane</location>
        <topology evidence="1">Multi-pass membrane protein</topology>
    </subcellularLocation>
</comment>
<gene>
    <name evidence="8" type="ORF">FC07_GL002391</name>
</gene>
<sequence>MLTYLSHNWGMILNLTGQHILITGLTIAIATVIAWPLGYFFASHPLLNRFIMPILSLIYTIPSLAFFVLLIPWFGLGLVPALIALVAYTLFVLVRNTIVGYQQVAPSIVETARSLGYSRWEVFLKFKTLYALPTMLAGLRIATTSTIGIATIASYINAGGLGTMLFNGLNQNNYTEVVVGSLVISLFAILVNFALAALQNRALAYINGEL</sequence>
<organism evidence="8 9">
    <name type="scientific">Loigolactobacillus bifermentans DSM 20003</name>
    <dbReference type="NCBI Taxonomy" id="1423726"/>
    <lineage>
        <taxon>Bacteria</taxon>
        <taxon>Bacillati</taxon>
        <taxon>Bacillota</taxon>
        <taxon>Bacilli</taxon>
        <taxon>Lactobacillales</taxon>
        <taxon>Lactobacillaceae</taxon>
        <taxon>Loigolactobacillus</taxon>
    </lineage>
</organism>
<dbReference type="CDD" id="cd06261">
    <property type="entry name" value="TM_PBP2"/>
    <property type="match status" value="1"/>
</dbReference>
<dbReference type="Gene3D" id="1.10.3720.10">
    <property type="entry name" value="MetI-like"/>
    <property type="match status" value="1"/>
</dbReference>
<dbReference type="Proteomes" id="UP000051461">
    <property type="component" value="Unassembled WGS sequence"/>
</dbReference>
<dbReference type="PATRIC" id="fig|1423726.3.peg.2482"/>
<feature type="transmembrane region" description="Helical" evidence="6">
    <location>
        <begin position="77"/>
        <end position="94"/>
    </location>
</feature>
<dbReference type="GO" id="GO:0005886">
    <property type="term" value="C:plasma membrane"/>
    <property type="evidence" value="ECO:0007669"/>
    <property type="project" value="UniProtKB-SubCell"/>
</dbReference>
<evidence type="ECO:0000313" key="9">
    <source>
        <dbReference type="Proteomes" id="UP000051461"/>
    </source>
</evidence>
<evidence type="ECO:0000256" key="1">
    <source>
        <dbReference type="ARBA" id="ARBA00004141"/>
    </source>
</evidence>
<dbReference type="InterPro" id="IPR051204">
    <property type="entry name" value="ABC_transp_perm/SBD"/>
</dbReference>
<dbReference type="PROSITE" id="PS50928">
    <property type="entry name" value="ABC_TM1"/>
    <property type="match status" value="1"/>
</dbReference>
<dbReference type="PANTHER" id="PTHR30177">
    <property type="entry name" value="GLYCINE BETAINE/L-PROLINE TRANSPORT SYSTEM PERMEASE PROTEIN PROW"/>
    <property type="match status" value="1"/>
</dbReference>
<feature type="transmembrane region" description="Helical" evidence="6">
    <location>
        <begin position="54"/>
        <end position="71"/>
    </location>
</feature>
<comment type="similarity">
    <text evidence="6">Belongs to the binding-protein-dependent transport system permease family.</text>
</comment>
<dbReference type="GO" id="GO:0031460">
    <property type="term" value="P:glycine betaine transport"/>
    <property type="evidence" value="ECO:0007669"/>
    <property type="project" value="TreeGrafter"/>
</dbReference>
<dbReference type="Pfam" id="PF00528">
    <property type="entry name" value="BPD_transp_1"/>
    <property type="match status" value="1"/>
</dbReference>
<dbReference type="RefSeq" id="WP_057904221.1">
    <property type="nucleotide sequence ID" value="NZ_AZDA01000041.1"/>
</dbReference>
<evidence type="ECO:0000259" key="7">
    <source>
        <dbReference type="PROSITE" id="PS50928"/>
    </source>
</evidence>
<keyword evidence="5 6" id="KW-0472">Membrane</keyword>
<keyword evidence="2 6" id="KW-0813">Transport</keyword>
<evidence type="ECO:0000256" key="4">
    <source>
        <dbReference type="ARBA" id="ARBA00022989"/>
    </source>
</evidence>
<evidence type="ECO:0000256" key="5">
    <source>
        <dbReference type="ARBA" id="ARBA00023136"/>
    </source>
</evidence>
<keyword evidence="4 6" id="KW-1133">Transmembrane helix</keyword>
<keyword evidence="3 6" id="KW-0812">Transmembrane</keyword>
<evidence type="ECO:0000256" key="6">
    <source>
        <dbReference type="RuleBase" id="RU363032"/>
    </source>
</evidence>
<protein>
    <submittedName>
        <fullName evidence="8">Binding-protein-dependent transport system inner membrane protein</fullName>
    </submittedName>
</protein>
<dbReference type="InterPro" id="IPR000515">
    <property type="entry name" value="MetI-like"/>
</dbReference>
<feature type="transmembrane region" description="Helical" evidence="6">
    <location>
        <begin position="20"/>
        <end position="42"/>
    </location>
</feature>